<accession>A0A084VYC5</accession>
<evidence type="ECO:0000256" key="5">
    <source>
        <dbReference type="ARBA" id="ARBA00010617"/>
    </source>
</evidence>
<protein>
    <submittedName>
        <fullName evidence="15">AGAP002205-PA-like protein</fullName>
    </submittedName>
</protein>
<comment type="cofactor">
    <cofactor evidence="1">
        <name>heme</name>
        <dbReference type="ChEBI" id="CHEBI:30413"/>
    </cofactor>
</comment>
<dbReference type="InterPro" id="IPR036396">
    <property type="entry name" value="Cyt_P450_sf"/>
</dbReference>
<keyword evidence="7" id="KW-0479">Metal-binding</keyword>
<keyword evidence="6" id="KW-0349">Heme</keyword>
<evidence type="ECO:0000256" key="9">
    <source>
        <dbReference type="ARBA" id="ARBA00022848"/>
    </source>
</evidence>
<feature type="signal peptide" evidence="14">
    <location>
        <begin position="1"/>
        <end position="18"/>
    </location>
</feature>
<dbReference type="Gene3D" id="1.10.630.10">
    <property type="entry name" value="Cytochrome P450"/>
    <property type="match status" value="1"/>
</dbReference>
<proteinExistence type="inferred from homology"/>
<organism evidence="15">
    <name type="scientific">Anopheles sinensis</name>
    <name type="common">Mosquito</name>
    <dbReference type="NCBI Taxonomy" id="74873"/>
    <lineage>
        <taxon>Eukaryota</taxon>
        <taxon>Metazoa</taxon>
        <taxon>Ecdysozoa</taxon>
        <taxon>Arthropoda</taxon>
        <taxon>Hexapoda</taxon>
        <taxon>Insecta</taxon>
        <taxon>Pterygota</taxon>
        <taxon>Neoptera</taxon>
        <taxon>Endopterygota</taxon>
        <taxon>Diptera</taxon>
        <taxon>Nematocera</taxon>
        <taxon>Culicoidea</taxon>
        <taxon>Culicidae</taxon>
        <taxon>Anophelinae</taxon>
        <taxon>Anopheles</taxon>
    </lineage>
</organism>
<dbReference type="OMA" id="NTEWAFR"/>
<keyword evidence="10" id="KW-0560">Oxidoreductase</keyword>
<dbReference type="GO" id="GO:0016705">
    <property type="term" value="F:oxidoreductase activity, acting on paired donors, with incorporation or reduction of molecular oxygen"/>
    <property type="evidence" value="ECO:0007669"/>
    <property type="project" value="InterPro"/>
</dbReference>
<keyword evidence="17" id="KW-1185">Reference proteome</keyword>
<evidence type="ECO:0000256" key="3">
    <source>
        <dbReference type="ARBA" id="ARBA00004174"/>
    </source>
</evidence>
<evidence type="ECO:0000256" key="12">
    <source>
        <dbReference type="ARBA" id="ARBA00023033"/>
    </source>
</evidence>
<dbReference type="SUPFAM" id="SSF48264">
    <property type="entry name" value="Cytochrome P450"/>
    <property type="match status" value="1"/>
</dbReference>
<dbReference type="VEuPathDB" id="VectorBase:ASIC010843"/>
<feature type="chain" id="PRO_5001784086" evidence="14">
    <location>
        <begin position="19"/>
        <end position="205"/>
    </location>
</feature>
<evidence type="ECO:0000313" key="17">
    <source>
        <dbReference type="Proteomes" id="UP000030765"/>
    </source>
</evidence>
<dbReference type="EnsemblMetazoa" id="ASIC010843-RA">
    <property type="protein sequence ID" value="ASIC010843-PA"/>
    <property type="gene ID" value="ASIC010843"/>
</dbReference>
<comment type="function">
    <text evidence="2">May be involved in the metabolism of insect hormones and in the breakdown of synthetic insecticides.</text>
</comment>
<keyword evidence="8" id="KW-0256">Endoplasmic reticulum</keyword>
<keyword evidence="11" id="KW-0408">Iron</keyword>
<evidence type="ECO:0000256" key="6">
    <source>
        <dbReference type="ARBA" id="ARBA00022617"/>
    </source>
</evidence>
<reference evidence="15 17" key="1">
    <citation type="journal article" date="2014" name="BMC Genomics">
        <title>Genome sequence of Anopheles sinensis provides insight into genetics basis of mosquito competence for malaria parasites.</title>
        <authorList>
            <person name="Zhou D."/>
            <person name="Zhang D."/>
            <person name="Ding G."/>
            <person name="Shi L."/>
            <person name="Hou Q."/>
            <person name="Ye Y."/>
            <person name="Xu Y."/>
            <person name="Zhou H."/>
            <person name="Xiong C."/>
            <person name="Li S."/>
            <person name="Yu J."/>
            <person name="Hong S."/>
            <person name="Yu X."/>
            <person name="Zou P."/>
            <person name="Chen C."/>
            <person name="Chang X."/>
            <person name="Wang W."/>
            <person name="Lv Y."/>
            <person name="Sun Y."/>
            <person name="Ma L."/>
            <person name="Shen B."/>
            <person name="Zhu C."/>
        </authorList>
    </citation>
    <scope>NUCLEOTIDE SEQUENCE [LARGE SCALE GENOMIC DNA]</scope>
</reference>
<evidence type="ECO:0000256" key="13">
    <source>
        <dbReference type="ARBA" id="ARBA00023136"/>
    </source>
</evidence>
<evidence type="ECO:0000313" key="15">
    <source>
        <dbReference type="EMBL" id="KFB42969.1"/>
    </source>
</evidence>
<comment type="similarity">
    <text evidence="5">Belongs to the cytochrome P450 family.</text>
</comment>
<dbReference type="STRING" id="74873.A0A084VYC5"/>
<evidence type="ECO:0000256" key="11">
    <source>
        <dbReference type="ARBA" id="ARBA00023004"/>
    </source>
</evidence>
<dbReference type="GO" id="GO:0005789">
    <property type="term" value="C:endoplasmic reticulum membrane"/>
    <property type="evidence" value="ECO:0007669"/>
    <property type="project" value="UniProtKB-SubCell"/>
</dbReference>
<dbReference type="GO" id="GO:0005506">
    <property type="term" value="F:iron ion binding"/>
    <property type="evidence" value="ECO:0007669"/>
    <property type="project" value="InterPro"/>
</dbReference>
<evidence type="ECO:0000256" key="10">
    <source>
        <dbReference type="ARBA" id="ARBA00023002"/>
    </source>
</evidence>
<dbReference type="GO" id="GO:0020037">
    <property type="term" value="F:heme binding"/>
    <property type="evidence" value="ECO:0007669"/>
    <property type="project" value="InterPro"/>
</dbReference>
<keyword evidence="14" id="KW-0732">Signal</keyword>
<dbReference type="GO" id="GO:0004497">
    <property type="term" value="F:monooxygenase activity"/>
    <property type="evidence" value="ECO:0007669"/>
    <property type="project" value="UniProtKB-KW"/>
</dbReference>
<dbReference type="PANTHER" id="PTHR24291:SF189">
    <property type="entry name" value="CYTOCHROME P450 4C3-RELATED"/>
    <property type="match status" value="1"/>
</dbReference>
<evidence type="ECO:0000256" key="7">
    <source>
        <dbReference type="ARBA" id="ARBA00022723"/>
    </source>
</evidence>
<reference evidence="16" key="2">
    <citation type="submission" date="2020-05" db="UniProtKB">
        <authorList>
            <consortium name="EnsemblMetazoa"/>
        </authorList>
    </citation>
    <scope>IDENTIFICATION</scope>
</reference>
<dbReference type="PANTHER" id="PTHR24291">
    <property type="entry name" value="CYTOCHROME P450 FAMILY 4"/>
    <property type="match status" value="1"/>
</dbReference>
<dbReference type="AlphaFoldDB" id="A0A084VYC5"/>
<keyword evidence="9" id="KW-0492">Microsome</keyword>
<dbReference type="InterPro" id="IPR050196">
    <property type="entry name" value="Cytochrome_P450_Monoox"/>
</dbReference>
<evidence type="ECO:0000256" key="4">
    <source>
        <dbReference type="ARBA" id="ARBA00004406"/>
    </source>
</evidence>
<keyword evidence="13" id="KW-0472">Membrane</keyword>
<dbReference type="EMBL" id="KE525231">
    <property type="protein sequence ID" value="KFB42969.1"/>
    <property type="molecule type" value="Genomic_DNA"/>
</dbReference>
<evidence type="ECO:0000256" key="14">
    <source>
        <dbReference type="SAM" id="SignalP"/>
    </source>
</evidence>
<comment type="subcellular location">
    <subcellularLocation>
        <location evidence="4">Endoplasmic reticulum membrane</location>
        <topology evidence="4">Peripheral membrane protein</topology>
    </subcellularLocation>
    <subcellularLocation>
        <location evidence="3">Microsome membrane</location>
        <topology evidence="3">Peripheral membrane protein</topology>
    </subcellularLocation>
</comment>
<dbReference type="InterPro" id="IPR001128">
    <property type="entry name" value="Cyt_P450"/>
</dbReference>
<dbReference type="EMBL" id="ATLV01018355">
    <property type="status" value="NOT_ANNOTATED_CDS"/>
    <property type="molecule type" value="Genomic_DNA"/>
</dbReference>
<keyword evidence="12" id="KW-0503">Monooxygenase</keyword>
<evidence type="ECO:0000256" key="8">
    <source>
        <dbReference type="ARBA" id="ARBA00022824"/>
    </source>
</evidence>
<sequence>MWWLSLLLVGAFLCCVHCWILRANRFARNIPAVKPYVPLIGNVFKVLGTSRKHFFSTLLDDGLRFEKWYKFWLGPIVILFTSHPDIVQAVLTHPDCLKKPFMYDFFNLSNGIIAAPPHVWKSQRKVLNSAFNVRILNSFIPIFVEYSRLMSENLSKIIPDGGQSMYIYPFISKCTLEMVCATTIGCDLLEQPGKEEIVKCIERYV</sequence>
<dbReference type="Proteomes" id="UP000030765">
    <property type="component" value="Unassembled WGS sequence"/>
</dbReference>
<evidence type="ECO:0000256" key="1">
    <source>
        <dbReference type="ARBA" id="ARBA00001971"/>
    </source>
</evidence>
<dbReference type="OrthoDB" id="1470350at2759"/>
<dbReference type="VEuPathDB" id="VectorBase:ASIS015677"/>
<evidence type="ECO:0000256" key="2">
    <source>
        <dbReference type="ARBA" id="ARBA00003690"/>
    </source>
</evidence>
<name>A0A084VYC5_ANOSI</name>
<dbReference type="Pfam" id="PF00067">
    <property type="entry name" value="p450"/>
    <property type="match status" value="1"/>
</dbReference>
<gene>
    <name evidence="15" type="ORF">ZHAS_00010843</name>
</gene>
<evidence type="ECO:0000313" key="16">
    <source>
        <dbReference type="EnsemblMetazoa" id="ASIC010843-PA"/>
    </source>
</evidence>